<evidence type="ECO:0000313" key="2">
    <source>
        <dbReference type="Proteomes" id="UP001060215"/>
    </source>
</evidence>
<keyword evidence="2" id="KW-1185">Reference proteome</keyword>
<organism evidence="1 2">
    <name type="scientific">Camellia lanceoleosa</name>
    <dbReference type="NCBI Taxonomy" id="1840588"/>
    <lineage>
        <taxon>Eukaryota</taxon>
        <taxon>Viridiplantae</taxon>
        <taxon>Streptophyta</taxon>
        <taxon>Embryophyta</taxon>
        <taxon>Tracheophyta</taxon>
        <taxon>Spermatophyta</taxon>
        <taxon>Magnoliopsida</taxon>
        <taxon>eudicotyledons</taxon>
        <taxon>Gunneridae</taxon>
        <taxon>Pentapetalae</taxon>
        <taxon>asterids</taxon>
        <taxon>Ericales</taxon>
        <taxon>Theaceae</taxon>
        <taxon>Camellia</taxon>
    </lineage>
</organism>
<reference evidence="1 2" key="1">
    <citation type="journal article" date="2022" name="Plant J.">
        <title>Chromosome-level genome of Camellia lanceoleosa provides a valuable resource for understanding genome evolution and self-incompatibility.</title>
        <authorList>
            <person name="Gong W."/>
            <person name="Xiao S."/>
            <person name="Wang L."/>
            <person name="Liao Z."/>
            <person name="Chang Y."/>
            <person name="Mo W."/>
            <person name="Hu G."/>
            <person name="Li W."/>
            <person name="Zhao G."/>
            <person name="Zhu H."/>
            <person name="Hu X."/>
            <person name="Ji K."/>
            <person name="Xiang X."/>
            <person name="Song Q."/>
            <person name="Yuan D."/>
            <person name="Jin S."/>
            <person name="Zhang L."/>
        </authorList>
    </citation>
    <scope>NUCLEOTIDE SEQUENCE [LARGE SCALE GENOMIC DNA]</scope>
    <source>
        <strain evidence="1">SQ_2022a</strain>
    </source>
</reference>
<sequence>MPLKAAAAAWRRRSPRATARKSTRPVSSSVSTSDASSSSLPSPKIETTSQSNANEVSPTKTLEISPETPKVAETNPKNSEEMGRDENPYEKVSETAVIGDAVTTATKKKGAKTVVKKTVRVVKKVVKKRVPKKVQALSSNEESVKSEVDNDGENPNSCVLGAIGAENPKPLMSDSMLEVENLNSDVAVSMEAENPNSDPASSIPMAVEDSNYNVTGSMEVDNPEEAEAEAEAAEAKDNDSLNHQNLSEAPVSDLIEDKKNGNEGELAVSTAEVQLGDQKVGLVRNQGDEIEIENVDSEGGEGKEGAKQEVENCDVSGLKGEFGMGDGLVLSAEMEALERRKRRKTEIFIGGLDKDAKEEDVRKVFQEAGEIVEVSLVMNDKTGKNKGFAFVQYASAADAMKALAKFSKIEICGKQCSATPVEGNDTIFLGNINKKWKSEDIVKLLQEFGIEKIDQVTVMADPSNIECNRGFAFLELETRRDAKNAYRKLQKNVFGKLQKIKVAWAEPLSEPDEEEMLKVKSVYAEYLPSSWDEEKVRDYFKKFGEIENVTLSRNLHSSRRKDFAFVNYTTREAALACIEAFNRESLNVEGSKVNVKVSLAKPLPKGKQVRHVLNPVSKEPPKEKPMAARSVIMPHQPRTKGKSASRNHEDIQVNRRSSSTTDELVQLLRQQASQRQPQTGLGIASVDQGYPYSLPARKRPVSLLGDDPLYSDPRGYPRAHFESSFTAASPGVLSQRVGATSLPYYRQQGSGHASGSLHGVEDYPNSFQTRGAPYHGNSGKYDRY</sequence>
<keyword evidence="1" id="KW-0687">Ribonucleoprotein</keyword>
<gene>
    <name evidence="1" type="ORF">LOK49_LG12G02107</name>
</gene>
<evidence type="ECO:0000313" key="1">
    <source>
        <dbReference type="EMBL" id="KAI7990819.1"/>
    </source>
</evidence>
<protein>
    <submittedName>
        <fullName evidence="1">Heterogeneous nuclear ribonucleoprotein Q</fullName>
    </submittedName>
</protein>
<accession>A0ACC0FQ26</accession>
<proteinExistence type="predicted"/>
<dbReference type="Proteomes" id="UP001060215">
    <property type="component" value="Chromosome 13"/>
</dbReference>
<name>A0ACC0FQ26_9ERIC</name>
<dbReference type="EMBL" id="CM045770">
    <property type="protein sequence ID" value="KAI7990819.1"/>
    <property type="molecule type" value="Genomic_DNA"/>
</dbReference>
<comment type="caution">
    <text evidence="1">The sequence shown here is derived from an EMBL/GenBank/DDBJ whole genome shotgun (WGS) entry which is preliminary data.</text>
</comment>